<evidence type="ECO:0000313" key="3">
    <source>
        <dbReference type="Proteomes" id="UP000800097"/>
    </source>
</evidence>
<feature type="compositionally biased region" description="Polar residues" evidence="1">
    <location>
        <begin position="32"/>
        <end position="42"/>
    </location>
</feature>
<dbReference type="OrthoDB" id="5366485at2759"/>
<protein>
    <submittedName>
        <fullName evidence="2">Uncharacterized protein</fullName>
    </submittedName>
</protein>
<evidence type="ECO:0000313" key="2">
    <source>
        <dbReference type="EMBL" id="KAF2273369.1"/>
    </source>
</evidence>
<name>A0A6A6JDV9_WESOR</name>
<dbReference type="GeneID" id="54554361"/>
<dbReference type="AlphaFoldDB" id="A0A6A6JDV9"/>
<feature type="region of interest" description="Disordered" evidence="1">
    <location>
        <begin position="32"/>
        <end position="63"/>
    </location>
</feature>
<feature type="region of interest" description="Disordered" evidence="1">
    <location>
        <begin position="106"/>
        <end position="125"/>
    </location>
</feature>
<dbReference type="EMBL" id="ML986511">
    <property type="protein sequence ID" value="KAF2273369.1"/>
    <property type="molecule type" value="Genomic_DNA"/>
</dbReference>
<organism evidence="2 3">
    <name type="scientific">Westerdykella ornata</name>
    <dbReference type="NCBI Taxonomy" id="318751"/>
    <lineage>
        <taxon>Eukaryota</taxon>
        <taxon>Fungi</taxon>
        <taxon>Dikarya</taxon>
        <taxon>Ascomycota</taxon>
        <taxon>Pezizomycotina</taxon>
        <taxon>Dothideomycetes</taxon>
        <taxon>Pleosporomycetidae</taxon>
        <taxon>Pleosporales</taxon>
        <taxon>Sporormiaceae</taxon>
        <taxon>Westerdykella</taxon>
    </lineage>
</organism>
<dbReference type="Proteomes" id="UP000800097">
    <property type="component" value="Unassembled WGS sequence"/>
</dbReference>
<evidence type="ECO:0000256" key="1">
    <source>
        <dbReference type="SAM" id="MobiDB-lite"/>
    </source>
</evidence>
<dbReference type="RefSeq" id="XP_033650908.1">
    <property type="nucleotide sequence ID" value="XM_033801186.1"/>
</dbReference>
<dbReference type="InterPro" id="IPR056539">
    <property type="entry name" value="NuiA-like"/>
</dbReference>
<accession>A0A6A6JDV9</accession>
<sequence length="251" mass="27262">MFMRQQQLGTKLVQSSNLHLKSSVLVSCSITTTRPFSTPGRRQNQEHPKLQRPAPSYTTGVRPTASCTLPLAQQPKTARSRLHTSAACRMASDDAYAAFLEKANQDVSGGAGGEEITARSSSSADKRIRIQEQDVVEVPASLRGIEEVYVSESDEGFEGVGLGWEGGEVDADSLRKALSLSSDTDVSSLSEKEFDPRGNYTSVIDKVKRAGNGSVKIFRIELDATRAEIWVLSVDEKGKRLVGVRTLSVET</sequence>
<dbReference type="Pfam" id="PF23151">
    <property type="entry name" value="NuiA_2"/>
    <property type="match status" value="1"/>
</dbReference>
<proteinExistence type="predicted"/>
<dbReference type="PANTHER" id="PTHR42093:SF1">
    <property type="match status" value="1"/>
</dbReference>
<gene>
    <name evidence="2" type="ORF">EI97DRAFT_461243</name>
</gene>
<dbReference type="PANTHER" id="PTHR42093">
    <property type="match status" value="1"/>
</dbReference>
<keyword evidence="3" id="KW-1185">Reference proteome</keyword>
<reference evidence="2" key="1">
    <citation type="journal article" date="2020" name="Stud. Mycol.">
        <title>101 Dothideomycetes genomes: a test case for predicting lifestyles and emergence of pathogens.</title>
        <authorList>
            <person name="Haridas S."/>
            <person name="Albert R."/>
            <person name="Binder M."/>
            <person name="Bloem J."/>
            <person name="Labutti K."/>
            <person name="Salamov A."/>
            <person name="Andreopoulos B."/>
            <person name="Baker S."/>
            <person name="Barry K."/>
            <person name="Bills G."/>
            <person name="Bluhm B."/>
            <person name="Cannon C."/>
            <person name="Castanera R."/>
            <person name="Culley D."/>
            <person name="Daum C."/>
            <person name="Ezra D."/>
            <person name="Gonzalez J."/>
            <person name="Henrissat B."/>
            <person name="Kuo A."/>
            <person name="Liang C."/>
            <person name="Lipzen A."/>
            <person name="Lutzoni F."/>
            <person name="Magnuson J."/>
            <person name="Mondo S."/>
            <person name="Nolan M."/>
            <person name="Ohm R."/>
            <person name="Pangilinan J."/>
            <person name="Park H.-J."/>
            <person name="Ramirez L."/>
            <person name="Alfaro M."/>
            <person name="Sun H."/>
            <person name="Tritt A."/>
            <person name="Yoshinaga Y."/>
            <person name="Zwiers L.-H."/>
            <person name="Turgeon B."/>
            <person name="Goodwin S."/>
            <person name="Spatafora J."/>
            <person name="Crous P."/>
            <person name="Grigoriev I."/>
        </authorList>
    </citation>
    <scope>NUCLEOTIDE SEQUENCE</scope>
    <source>
        <strain evidence="2">CBS 379.55</strain>
    </source>
</reference>